<accession>A0AAV7WIJ9</accession>
<feature type="region of interest" description="Disordered" evidence="1">
    <location>
        <begin position="1"/>
        <end position="49"/>
    </location>
</feature>
<name>A0AAV7WIJ9_PLEWA</name>
<protein>
    <submittedName>
        <fullName evidence="2">Uncharacterized protein</fullName>
    </submittedName>
</protein>
<dbReference type="AlphaFoldDB" id="A0AAV7WIJ9"/>
<feature type="compositionally biased region" description="Basic residues" evidence="1">
    <location>
        <begin position="1"/>
        <end position="10"/>
    </location>
</feature>
<dbReference type="Proteomes" id="UP001066276">
    <property type="component" value="Chromosome 1_1"/>
</dbReference>
<evidence type="ECO:0000313" key="3">
    <source>
        <dbReference type="Proteomes" id="UP001066276"/>
    </source>
</evidence>
<keyword evidence="3" id="KW-1185">Reference proteome</keyword>
<proteinExistence type="predicted"/>
<feature type="non-terminal residue" evidence="2">
    <location>
        <position position="49"/>
    </location>
</feature>
<sequence length="49" mass="5542">MQRSRLKKMGAARAQEGPGGRPLEEETEGALSNTESPHRSRQYPQKYLN</sequence>
<evidence type="ECO:0000313" key="2">
    <source>
        <dbReference type="EMBL" id="KAJ1212622.1"/>
    </source>
</evidence>
<reference evidence="2" key="1">
    <citation type="journal article" date="2022" name="bioRxiv">
        <title>Sequencing and chromosome-scale assembly of the giantPleurodeles waltlgenome.</title>
        <authorList>
            <person name="Brown T."/>
            <person name="Elewa A."/>
            <person name="Iarovenko S."/>
            <person name="Subramanian E."/>
            <person name="Araus A.J."/>
            <person name="Petzold A."/>
            <person name="Susuki M."/>
            <person name="Suzuki K.-i.T."/>
            <person name="Hayashi T."/>
            <person name="Toyoda A."/>
            <person name="Oliveira C."/>
            <person name="Osipova E."/>
            <person name="Leigh N.D."/>
            <person name="Simon A."/>
            <person name="Yun M.H."/>
        </authorList>
    </citation>
    <scope>NUCLEOTIDE SEQUENCE</scope>
    <source>
        <strain evidence="2">20211129_DDA</strain>
        <tissue evidence="2">Liver</tissue>
    </source>
</reference>
<dbReference type="EMBL" id="JANPWB010000001">
    <property type="protein sequence ID" value="KAJ1212622.1"/>
    <property type="molecule type" value="Genomic_DNA"/>
</dbReference>
<organism evidence="2 3">
    <name type="scientific">Pleurodeles waltl</name>
    <name type="common">Iberian ribbed newt</name>
    <dbReference type="NCBI Taxonomy" id="8319"/>
    <lineage>
        <taxon>Eukaryota</taxon>
        <taxon>Metazoa</taxon>
        <taxon>Chordata</taxon>
        <taxon>Craniata</taxon>
        <taxon>Vertebrata</taxon>
        <taxon>Euteleostomi</taxon>
        <taxon>Amphibia</taxon>
        <taxon>Batrachia</taxon>
        <taxon>Caudata</taxon>
        <taxon>Salamandroidea</taxon>
        <taxon>Salamandridae</taxon>
        <taxon>Pleurodelinae</taxon>
        <taxon>Pleurodeles</taxon>
    </lineage>
</organism>
<comment type="caution">
    <text evidence="2">The sequence shown here is derived from an EMBL/GenBank/DDBJ whole genome shotgun (WGS) entry which is preliminary data.</text>
</comment>
<evidence type="ECO:0000256" key="1">
    <source>
        <dbReference type="SAM" id="MobiDB-lite"/>
    </source>
</evidence>
<gene>
    <name evidence="2" type="ORF">NDU88_000277</name>
</gene>